<accession>A0A158HR42</accession>
<dbReference type="Proteomes" id="UP000054683">
    <property type="component" value="Unassembled WGS sequence"/>
</dbReference>
<gene>
    <name evidence="1" type="ORF">AWB69_04715</name>
</gene>
<reference evidence="1 2" key="1">
    <citation type="submission" date="2016-01" db="EMBL/GenBank/DDBJ databases">
        <authorList>
            <person name="Oliw E.H."/>
        </authorList>
    </citation>
    <scope>NUCLEOTIDE SEQUENCE [LARGE SCALE GENOMIC DNA]</scope>
    <source>
        <strain evidence="1">LMG 27134</strain>
    </source>
</reference>
<protein>
    <submittedName>
        <fullName evidence="1">Uncharacterized protein</fullName>
    </submittedName>
</protein>
<proteinExistence type="predicted"/>
<organism evidence="1 2">
    <name type="scientific">Caballeronia udeis</name>
    <dbReference type="NCBI Taxonomy" id="1232866"/>
    <lineage>
        <taxon>Bacteria</taxon>
        <taxon>Pseudomonadati</taxon>
        <taxon>Pseudomonadota</taxon>
        <taxon>Betaproteobacteria</taxon>
        <taxon>Burkholderiales</taxon>
        <taxon>Burkholderiaceae</taxon>
        <taxon>Caballeronia</taxon>
    </lineage>
</organism>
<dbReference type="AlphaFoldDB" id="A0A158HR42"/>
<name>A0A158HR42_9BURK</name>
<evidence type="ECO:0000313" key="1">
    <source>
        <dbReference type="EMBL" id="SAL46844.1"/>
    </source>
</evidence>
<dbReference type="EMBL" id="FCOK02000034">
    <property type="protein sequence ID" value="SAL46844.1"/>
    <property type="molecule type" value="Genomic_DNA"/>
</dbReference>
<evidence type="ECO:0000313" key="2">
    <source>
        <dbReference type="Proteomes" id="UP000054683"/>
    </source>
</evidence>
<sequence>MASIGGIPIRADRIDRSKYLNGVRDNAPLFTQLAVLVAAEAETELPRRFQHRPYMLICPPSSTTRLGGKL</sequence>